<proteinExistence type="predicted"/>
<dbReference type="Gene3D" id="3.40.50.880">
    <property type="match status" value="1"/>
</dbReference>
<dbReference type="InterPro" id="IPR029062">
    <property type="entry name" value="Class_I_gatase-like"/>
</dbReference>
<dbReference type="RefSeq" id="WP_283926658.1">
    <property type="nucleotide sequence ID" value="NZ_CP126084.1"/>
</dbReference>
<dbReference type="InterPro" id="IPR029010">
    <property type="entry name" value="ThuA-like"/>
</dbReference>
<dbReference type="AlphaFoldDB" id="A0AA95L177"/>
<reference evidence="2" key="1">
    <citation type="submission" date="2023-05" db="EMBL/GenBank/DDBJ databases">
        <title>Comparative genomics of Bacillaceae isolates and their secondary metabolite potential.</title>
        <authorList>
            <person name="Song L."/>
            <person name="Nielsen L.J."/>
            <person name="Mohite O."/>
            <person name="Xu X."/>
            <person name="Weber T."/>
            <person name="Kovacs A.T."/>
        </authorList>
    </citation>
    <scope>NUCLEOTIDE SEQUENCE</scope>
    <source>
        <strain evidence="2">B2_4</strain>
    </source>
</reference>
<accession>A0AA95L177</accession>
<protein>
    <submittedName>
        <fullName evidence="2">ThuA domain-containing protein</fullName>
    </submittedName>
</protein>
<dbReference type="SUPFAM" id="SSF52317">
    <property type="entry name" value="Class I glutamine amidotransferase-like"/>
    <property type="match status" value="1"/>
</dbReference>
<sequence>MKKRIFALLGDYYHDHDLILDSLKAAIAPMGDHVELQDIGVDNLASALLEKPDLFVLNKENRLNPTDEQIRCWMTPELETQISDYVQQGGSWLAWHAGLASYPEEGPYGLMLKGMFKFHPRVNKPVKYQRRGEPCFLGAPTRFEVIDEHYFVECDQTNTHVFLEAESLDGVSVAGWAHNFGAGRVCCVTPTHRAEGLAHPEMHRLIRESIQWLL</sequence>
<dbReference type="Pfam" id="PF06283">
    <property type="entry name" value="ThuA"/>
    <property type="match status" value="1"/>
</dbReference>
<dbReference type="EMBL" id="CP126084">
    <property type="protein sequence ID" value="WHX49449.1"/>
    <property type="molecule type" value="Genomic_DNA"/>
</dbReference>
<evidence type="ECO:0000259" key="1">
    <source>
        <dbReference type="Pfam" id="PF06283"/>
    </source>
</evidence>
<dbReference type="Proteomes" id="UP001177943">
    <property type="component" value="Chromosome"/>
</dbReference>
<gene>
    <name evidence="2" type="ORF">QNH46_01790</name>
</gene>
<name>A0AA95L177_9BACL</name>
<dbReference type="KEGG" id="pwn:QNH46_01790"/>
<evidence type="ECO:0000313" key="2">
    <source>
        <dbReference type="EMBL" id="WHX49449.1"/>
    </source>
</evidence>
<feature type="domain" description="ThuA-like" evidence="1">
    <location>
        <begin position="57"/>
        <end position="212"/>
    </location>
</feature>
<evidence type="ECO:0000313" key="3">
    <source>
        <dbReference type="Proteomes" id="UP001177943"/>
    </source>
</evidence>
<organism evidence="2 3">
    <name type="scientific">Paenibacillus woosongensis</name>
    <dbReference type="NCBI Taxonomy" id="307580"/>
    <lineage>
        <taxon>Bacteria</taxon>
        <taxon>Bacillati</taxon>
        <taxon>Bacillota</taxon>
        <taxon>Bacilli</taxon>
        <taxon>Bacillales</taxon>
        <taxon>Paenibacillaceae</taxon>
        <taxon>Paenibacillus</taxon>
    </lineage>
</organism>